<dbReference type="AlphaFoldDB" id="A0A199UWS5"/>
<dbReference type="EMBL" id="LSRQ01004477">
    <property type="protein sequence ID" value="OAY69253.1"/>
    <property type="molecule type" value="Genomic_DNA"/>
</dbReference>
<organism evidence="2 3">
    <name type="scientific">Ananas comosus</name>
    <name type="common">Pineapple</name>
    <name type="synonym">Ananas ananas</name>
    <dbReference type="NCBI Taxonomy" id="4615"/>
    <lineage>
        <taxon>Eukaryota</taxon>
        <taxon>Viridiplantae</taxon>
        <taxon>Streptophyta</taxon>
        <taxon>Embryophyta</taxon>
        <taxon>Tracheophyta</taxon>
        <taxon>Spermatophyta</taxon>
        <taxon>Magnoliopsida</taxon>
        <taxon>Liliopsida</taxon>
        <taxon>Poales</taxon>
        <taxon>Bromeliaceae</taxon>
        <taxon>Bromelioideae</taxon>
        <taxon>Ananas</taxon>
    </lineage>
</organism>
<evidence type="ECO:0000313" key="1">
    <source>
        <dbReference type="EMBL" id="OAY66493.1"/>
    </source>
</evidence>
<accession>A0A199UWS5</accession>
<name>A0A199UWS5_ANACO</name>
<reference evidence="2 3" key="1">
    <citation type="journal article" date="2016" name="DNA Res.">
        <title>The draft genome of MD-2 pineapple using hybrid error correction of long reads.</title>
        <authorList>
            <person name="Redwan R.M."/>
            <person name="Saidin A."/>
            <person name="Kumar S.V."/>
        </authorList>
    </citation>
    <scope>NUCLEOTIDE SEQUENCE [LARGE SCALE GENOMIC DNA]</scope>
    <source>
        <strain evidence="3">cv. MD2</strain>
        <tissue evidence="2">Leaf</tissue>
    </source>
</reference>
<evidence type="ECO:0000313" key="3">
    <source>
        <dbReference type="Proteomes" id="UP000092600"/>
    </source>
</evidence>
<evidence type="ECO:0000313" key="2">
    <source>
        <dbReference type="EMBL" id="OAY69253.1"/>
    </source>
</evidence>
<proteinExistence type="predicted"/>
<protein>
    <submittedName>
        <fullName evidence="2">Uncharacterized protein</fullName>
    </submittedName>
</protein>
<gene>
    <name evidence="2" type="ORF">ACMD2_12606</name>
    <name evidence="1" type="ORF">ACMD2_26614</name>
</gene>
<comment type="caution">
    <text evidence="2">The sequence shown here is derived from an EMBL/GenBank/DDBJ whole genome shotgun (WGS) entry which is preliminary data.</text>
</comment>
<dbReference type="Proteomes" id="UP000092600">
    <property type="component" value="Unassembled WGS sequence"/>
</dbReference>
<sequence length="68" mass="7796">MTLIAGLVIQSQQLAAGFLTVAWLNVEQIQESRALEKRDEQILLQRELLSVLETSSRSLIHSRLHYLH</sequence>
<dbReference type="EMBL" id="LSRQ01006174">
    <property type="protein sequence ID" value="OAY66493.1"/>
    <property type="molecule type" value="Genomic_DNA"/>
</dbReference>